<proteinExistence type="predicted"/>
<evidence type="ECO:0000313" key="2">
    <source>
        <dbReference type="EMBL" id="SNX47851.1"/>
    </source>
</evidence>
<feature type="domain" description="Spore protein YkvP/CgeB glycosyl transferase-like" evidence="1">
    <location>
        <begin position="235"/>
        <end position="337"/>
    </location>
</feature>
<dbReference type="InterPro" id="IPR055259">
    <property type="entry name" value="YkvP/CgeB_Glyco_trans-like"/>
</dbReference>
<accession>A0A240EH69</accession>
<name>A0A240EH69_9VIBR</name>
<dbReference type="EMBL" id="OANU01000014">
    <property type="protein sequence ID" value="SNX47851.1"/>
    <property type="molecule type" value="Genomic_DNA"/>
</dbReference>
<dbReference type="Proteomes" id="UP000219336">
    <property type="component" value="Unassembled WGS sequence"/>
</dbReference>
<gene>
    <name evidence="2" type="ORF">VTH8203_01466</name>
</gene>
<dbReference type="RefSeq" id="WP_096993076.1">
    <property type="nucleotide sequence ID" value="NZ_JBHSII010000001.1"/>
</dbReference>
<reference evidence="3" key="1">
    <citation type="submission" date="2016-06" db="EMBL/GenBank/DDBJ databases">
        <authorList>
            <person name="Rodrigo-Torres L."/>
            <person name="Arahal R.D."/>
            <person name="Lucena T."/>
        </authorList>
    </citation>
    <scope>NUCLEOTIDE SEQUENCE [LARGE SCALE GENOMIC DNA]</scope>
    <source>
        <strain evidence="3">CECT8203</strain>
    </source>
</reference>
<dbReference type="OrthoDB" id="7019976at2"/>
<sequence>MNVILLSKNYSEYKSGYYHADIVGSWVSQTNCFVYGPGYSNYDSSDEISDVIKKSGFKRQEIDLIVFSTSWDEDDREDTVDPHESISVSEYEDIKRVYYLNKEYKKLDLRFEYIRRQNIDVVVTVHPEYKNWEKETGIKFIKSHFAVNLERFNYNNEKKKYDFGFTGGLHLNHLDYRSKVKMEIFKEQSVKVKSNRGLDGIINRGVIKEKYRDYDIYWAEFGAKNILGKSLLPSGEKYANFLRKFNSFLNTPSAIGIFNTRFFELMASKTLILCPRVEEYDGLMIDGVNCVMFNPDMSDFEDILKKSKMENYRTPIVENAYRMVKEHTYERRVLNILENIGFR</sequence>
<dbReference type="Pfam" id="PF13524">
    <property type="entry name" value="Glyco_trans_1_2"/>
    <property type="match status" value="1"/>
</dbReference>
<protein>
    <recommendedName>
        <fullName evidence="1">Spore protein YkvP/CgeB glycosyl transferase-like domain-containing protein</fullName>
    </recommendedName>
</protein>
<keyword evidence="3" id="KW-1185">Reference proteome</keyword>
<evidence type="ECO:0000313" key="3">
    <source>
        <dbReference type="Proteomes" id="UP000219336"/>
    </source>
</evidence>
<evidence type="ECO:0000259" key="1">
    <source>
        <dbReference type="Pfam" id="PF13524"/>
    </source>
</evidence>
<dbReference type="AlphaFoldDB" id="A0A240EH69"/>
<organism evidence="2 3">
    <name type="scientific">Vibrio thalassae</name>
    <dbReference type="NCBI Taxonomy" id="1243014"/>
    <lineage>
        <taxon>Bacteria</taxon>
        <taxon>Pseudomonadati</taxon>
        <taxon>Pseudomonadota</taxon>
        <taxon>Gammaproteobacteria</taxon>
        <taxon>Vibrionales</taxon>
        <taxon>Vibrionaceae</taxon>
        <taxon>Vibrio</taxon>
    </lineage>
</organism>